<dbReference type="EMBL" id="LR031574">
    <property type="protein sequence ID" value="VDC99198.1"/>
    <property type="molecule type" value="Genomic_DNA"/>
</dbReference>
<organism evidence="1">
    <name type="scientific">Brassica campestris</name>
    <name type="common">Field mustard</name>
    <dbReference type="NCBI Taxonomy" id="3711"/>
    <lineage>
        <taxon>Eukaryota</taxon>
        <taxon>Viridiplantae</taxon>
        <taxon>Streptophyta</taxon>
        <taxon>Embryophyta</taxon>
        <taxon>Tracheophyta</taxon>
        <taxon>Spermatophyta</taxon>
        <taxon>Magnoliopsida</taxon>
        <taxon>eudicotyledons</taxon>
        <taxon>Gunneridae</taxon>
        <taxon>Pentapetalae</taxon>
        <taxon>rosids</taxon>
        <taxon>malvids</taxon>
        <taxon>Brassicales</taxon>
        <taxon>Brassicaceae</taxon>
        <taxon>Brassiceae</taxon>
        <taxon>Brassica</taxon>
    </lineage>
</organism>
<name>A0A3P6BTY4_BRACM</name>
<proteinExistence type="predicted"/>
<gene>
    <name evidence="1" type="ORF">BRAA07T29904Z</name>
</gene>
<accession>A0A3P6BTY4</accession>
<protein>
    <submittedName>
        <fullName evidence="1">Uncharacterized protein</fullName>
    </submittedName>
</protein>
<reference evidence="1" key="1">
    <citation type="submission" date="2018-11" db="EMBL/GenBank/DDBJ databases">
        <authorList>
            <consortium name="Genoscope - CEA"/>
            <person name="William W."/>
        </authorList>
    </citation>
    <scope>NUCLEOTIDE SEQUENCE</scope>
</reference>
<evidence type="ECO:0000313" key="1">
    <source>
        <dbReference type="EMBL" id="VDC99198.1"/>
    </source>
</evidence>
<sequence length="107" mass="12694">MFRLKILLRLKGHRAWLRRRKIRFQRTWIHRLLIAHSEVQVQCRCSKAAPHRLRRPTPPHLSSLESRVVHALSALVHMSRRRMESKTLLIRASSLEYRSSLSPTTAR</sequence>
<dbReference type="AlphaFoldDB" id="A0A3P6BTY4"/>